<dbReference type="InterPro" id="IPR029069">
    <property type="entry name" value="HotDog_dom_sf"/>
</dbReference>
<evidence type="ECO:0000313" key="3">
    <source>
        <dbReference type="EMBL" id="GMH78439.1"/>
    </source>
</evidence>
<dbReference type="InterPro" id="IPR002539">
    <property type="entry name" value="MaoC-like_dom"/>
</dbReference>
<dbReference type="OrthoDB" id="533830at2759"/>
<feature type="transmembrane region" description="Helical" evidence="1">
    <location>
        <begin position="6"/>
        <end position="30"/>
    </location>
</feature>
<dbReference type="SUPFAM" id="SSF54637">
    <property type="entry name" value="Thioesterase/thiol ester dehydrase-isomerase"/>
    <property type="match status" value="1"/>
</dbReference>
<dbReference type="PANTHER" id="PTHR43841:SF3">
    <property type="entry name" value="(3R)-HYDROXYACYL-ACP DEHYDRATASE SUBUNIT HADB"/>
    <property type="match status" value="1"/>
</dbReference>
<dbReference type="AlphaFoldDB" id="A0A9W7EEN7"/>
<evidence type="ECO:0000259" key="2">
    <source>
        <dbReference type="Pfam" id="PF01575"/>
    </source>
</evidence>
<keyword evidence="1" id="KW-1133">Transmembrane helix</keyword>
<proteinExistence type="predicted"/>
<protein>
    <recommendedName>
        <fullName evidence="2">MaoC-like domain-containing protein</fullName>
    </recommendedName>
</protein>
<keyword evidence="1" id="KW-0472">Membrane</keyword>
<dbReference type="Gene3D" id="3.10.129.10">
    <property type="entry name" value="Hotdog Thioesterase"/>
    <property type="match status" value="1"/>
</dbReference>
<name>A0A9W7EEN7_9STRA</name>
<accession>A0A9W7EEN7</accession>
<feature type="domain" description="MaoC-like" evidence="2">
    <location>
        <begin position="218"/>
        <end position="275"/>
    </location>
</feature>
<keyword evidence="4" id="KW-1185">Reference proteome</keyword>
<comment type="caution">
    <text evidence="3">The sequence shown here is derived from an EMBL/GenBank/DDBJ whole genome shotgun (WGS) entry which is preliminary data.</text>
</comment>
<keyword evidence="1" id="KW-0812">Transmembrane</keyword>
<dbReference type="Proteomes" id="UP001165085">
    <property type="component" value="Unassembled WGS sequence"/>
</dbReference>
<reference evidence="4" key="1">
    <citation type="journal article" date="2023" name="Commun. Biol.">
        <title>Genome analysis of Parmales, the sister group of diatoms, reveals the evolutionary specialization of diatoms from phago-mixotrophs to photoautotrophs.</title>
        <authorList>
            <person name="Ban H."/>
            <person name="Sato S."/>
            <person name="Yoshikawa S."/>
            <person name="Yamada K."/>
            <person name="Nakamura Y."/>
            <person name="Ichinomiya M."/>
            <person name="Sato N."/>
            <person name="Blanc-Mathieu R."/>
            <person name="Endo H."/>
            <person name="Kuwata A."/>
            <person name="Ogata H."/>
        </authorList>
    </citation>
    <scope>NUCLEOTIDE SEQUENCE [LARGE SCALE GENOMIC DNA]</scope>
    <source>
        <strain evidence="4">NIES 3701</strain>
    </source>
</reference>
<evidence type="ECO:0000256" key="1">
    <source>
        <dbReference type="SAM" id="Phobius"/>
    </source>
</evidence>
<dbReference type="EMBL" id="BRXY01000222">
    <property type="protein sequence ID" value="GMH78439.1"/>
    <property type="molecule type" value="Genomic_DNA"/>
</dbReference>
<dbReference type="PANTHER" id="PTHR43841">
    <property type="entry name" value="3-HYDROXYACYL-THIOESTER DEHYDRATASE HTDX-RELATED"/>
    <property type="match status" value="1"/>
</dbReference>
<organism evidence="3 4">
    <name type="scientific">Triparma strigata</name>
    <dbReference type="NCBI Taxonomy" id="1606541"/>
    <lineage>
        <taxon>Eukaryota</taxon>
        <taxon>Sar</taxon>
        <taxon>Stramenopiles</taxon>
        <taxon>Ochrophyta</taxon>
        <taxon>Bolidophyceae</taxon>
        <taxon>Parmales</taxon>
        <taxon>Triparmaceae</taxon>
        <taxon>Triparma</taxon>
    </lineage>
</organism>
<gene>
    <name evidence="3" type="ORF">TrST_g4756</name>
</gene>
<dbReference type="Pfam" id="PF01575">
    <property type="entry name" value="MaoC_dehydratas"/>
    <property type="match status" value="1"/>
</dbReference>
<sequence>MNQFLFNIVVIGVALSSVLLVILLVITNIINVPLLALFRSLFFCRPGAINIPAACANGAKIEDATRIAGRDKVISQKLARAWASFCDVSGSNISPVYSFPMVMEIIFDKVIYTDFFPLSLIGVIHTKHVVTQFQPMPEAFSYSLAVTAVRSVETGSECDLSIEIFSSSTGEIANRTVCTFSSTDALKAKKARKSRQPLTESEKLAKTALNKTSSTHTFPHPITPTHSLSYAAASLDSNPIHHPRYCKLMGMNAPIMHGMYTLSRSVALAFSQYSLSETYPIKIQCQWKLPLPVPSKNSTIIMGELIDEVQGWEKGYERNIEFLCFRENRKGEKLPHLRGIISHSKKE</sequence>
<evidence type="ECO:0000313" key="4">
    <source>
        <dbReference type="Proteomes" id="UP001165085"/>
    </source>
</evidence>